<dbReference type="Gene3D" id="2.160.10.10">
    <property type="entry name" value="Hexapeptide repeat proteins"/>
    <property type="match status" value="1"/>
</dbReference>
<evidence type="ECO:0000256" key="1">
    <source>
        <dbReference type="ARBA" id="ARBA00007274"/>
    </source>
</evidence>
<dbReference type="InterPro" id="IPR041561">
    <property type="entry name" value="PglD_N"/>
</dbReference>
<proteinExistence type="inferred from homology"/>
<evidence type="ECO:0000313" key="6">
    <source>
        <dbReference type="Proteomes" id="UP000706525"/>
    </source>
</evidence>
<organism evidence="5 6">
    <name type="scientific">Cupriavidus pampae</name>
    <dbReference type="NCBI Taxonomy" id="659251"/>
    <lineage>
        <taxon>Bacteria</taxon>
        <taxon>Pseudomonadati</taxon>
        <taxon>Pseudomonadota</taxon>
        <taxon>Betaproteobacteria</taxon>
        <taxon>Burkholderiales</taxon>
        <taxon>Burkholderiaceae</taxon>
        <taxon>Cupriavidus</taxon>
    </lineage>
</organism>
<gene>
    <name evidence="5" type="primary">epsM</name>
    <name evidence="5" type="ORF">LMG32289_01749</name>
</gene>
<comment type="similarity">
    <text evidence="1">Belongs to the transferase hexapeptide repeat family.</text>
</comment>
<dbReference type="EC" id="2.3.1.-" evidence="5"/>
<name>A0ABM8WQI5_9BURK</name>
<keyword evidence="5" id="KW-0012">Acyltransferase</keyword>
<dbReference type="GO" id="GO:0016746">
    <property type="term" value="F:acyltransferase activity"/>
    <property type="evidence" value="ECO:0007669"/>
    <property type="project" value="UniProtKB-KW"/>
</dbReference>
<dbReference type="Proteomes" id="UP000706525">
    <property type="component" value="Unassembled WGS sequence"/>
</dbReference>
<dbReference type="PROSITE" id="PS00101">
    <property type="entry name" value="HEXAPEP_TRANSFERASES"/>
    <property type="match status" value="1"/>
</dbReference>
<evidence type="ECO:0000313" key="5">
    <source>
        <dbReference type="EMBL" id="CAG9169595.1"/>
    </source>
</evidence>
<reference evidence="5 6" key="1">
    <citation type="submission" date="2021-08" db="EMBL/GenBank/DDBJ databases">
        <authorList>
            <person name="Peeters C."/>
        </authorList>
    </citation>
    <scope>NUCLEOTIDE SEQUENCE [LARGE SCALE GENOMIC DNA]</scope>
    <source>
        <strain evidence="5 6">LMG 32289</strain>
    </source>
</reference>
<dbReference type="PANTHER" id="PTHR43300:SF7">
    <property type="entry name" value="UDP-N-ACETYLBACILLOSAMINE N-ACETYLTRANSFERASE"/>
    <property type="match status" value="1"/>
</dbReference>
<keyword evidence="6" id="KW-1185">Reference proteome</keyword>
<dbReference type="InterPro" id="IPR011004">
    <property type="entry name" value="Trimer_LpxA-like_sf"/>
</dbReference>
<dbReference type="InterPro" id="IPR020019">
    <property type="entry name" value="AcTrfase_PglD-like"/>
</dbReference>
<dbReference type="NCBIfam" id="TIGR03570">
    <property type="entry name" value="NeuD_NnaD"/>
    <property type="match status" value="1"/>
</dbReference>
<dbReference type="Gene3D" id="3.40.50.20">
    <property type="match status" value="1"/>
</dbReference>
<dbReference type="SUPFAM" id="SSF51161">
    <property type="entry name" value="Trimeric LpxA-like enzymes"/>
    <property type="match status" value="1"/>
</dbReference>
<feature type="domain" description="PglD N-terminal" evidence="4">
    <location>
        <begin position="5"/>
        <end position="77"/>
    </location>
</feature>
<evidence type="ECO:0000259" key="4">
    <source>
        <dbReference type="Pfam" id="PF17836"/>
    </source>
</evidence>
<evidence type="ECO:0000256" key="3">
    <source>
        <dbReference type="ARBA" id="ARBA00022737"/>
    </source>
</evidence>
<dbReference type="InterPro" id="IPR050179">
    <property type="entry name" value="Trans_hexapeptide_repeat"/>
</dbReference>
<dbReference type="Pfam" id="PF17836">
    <property type="entry name" value="PglD_N"/>
    <property type="match status" value="1"/>
</dbReference>
<protein>
    <submittedName>
        <fullName evidence="5">Acetyltransferase EpsM</fullName>
        <ecNumber evidence="5">2.3.1.-</ecNumber>
    </submittedName>
</protein>
<evidence type="ECO:0000256" key="2">
    <source>
        <dbReference type="ARBA" id="ARBA00022679"/>
    </source>
</evidence>
<keyword evidence="3" id="KW-0677">Repeat</keyword>
<accession>A0ABM8WQI5</accession>
<dbReference type="CDD" id="cd03360">
    <property type="entry name" value="LbH_AT_putative"/>
    <property type="match status" value="1"/>
</dbReference>
<dbReference type="RefSeq" id="WP_223984970.1">
    <property type="nucleotide sequence ID" value="NZ_CAJZAG010000003.1"/>
</dbReference>
<dbReference type="EMBL" id="CAJZAG010000003">
    <property type="protein sequence ID" value="CAG9169595.1"/>
    <property type="molecule type" value="Genomic_DNA"/>
</dbReference>
<sequence>MTRKRLALFGASGHGKVVADAALLAGWEDVVFYDDAWPGRQDNRHWPVAGDLAAMLAQAAEFDAALVSIGNGQARWEKQCVLVAAGVRLATVVHPHAQVSRFATLGAGTVVMAGAVINADASVGDACIINTGATVDHDCALEHGVHISPGANLSGNVQIGALSWIGVGAAVRQGIAIGAGVMVGAGAVVVKPVTDGATMIGNPAREQIK</sequence>
<dbReference type="PANTHER" id="PTHR43300">
    <property type="entry name" value="ACETYLTRANSFERASE"/>
    <property type="match status" value="1"/>
</dbReference>
<keyword evidence="2 5" id="KW-0808">Transferase</keyword>
<comment type="caution">
    <text evidence="5">The sequence shown here is derived from an EMBL/GenBank/DDBJ whole genome shotgun (WGS) entry which is preliminary data.</text>
</comment>
<dbReference type="InterPro" id="IPR018357">
    <property type="entry name" value="Hexapep_transf_CS"/>
</dbReference>